<organism evidence="3 4">
    <name type="scientific">[Candida] railenensis</name>
    <dbReference type="NCBI Taxonomy" id="45579"/>
    <lineage>
        <taxon>Eukaryota</taxon>
        <taxon>Fungi</taxon>
        <taxon>Dikarya</taxon>
        <taxon>Ascomycota</taxon>
        <taxon>Saccharomycotina</taxon>
        <taxon>Pichiomycetes</taxon>
        <taxon>Debaryomycetaceae</taxon>
        <taxon>Kurtzmaniella</taxon>
    </lineage>
</organism>
<sequence>MKVLTYIKEKAGEFTSNFNHFYLIPLFGFICWYTLFLALVGIWCVRGNQSYVAYDEFVKPLPLERIGAIEVPVFFCIFIFIHAIIFCISMYLEFYHRKIGKLIKFAKPHLQTRLAYASLVFGFIAQCFFVIQAVRSTVLIKQRKRAETHYAIFLAVFAILVLVSLALNFVNYYIMGQYYRQYVNGERWNKFTNSFLLKVIWLIVTIVLAVTTCVFYVTGKAKPSRILEWAFHFWYGLLLAFWTYDLYPITELKALREKANGTHEESTTRKLINKMSWSHHKTFTGVRESVIEVSSNLEIGSSSSSPDSPGIDYMANYPGIHH</sequence>
<dbReference type="Pfam" id="PF10277">
    <property type="entry name" value="Frag1"/>
    <property type="match status" value="1"/>
</dbReference>
<feature type="transmembrane region" description="Helical" evidence="1">
    <location>
        <begin position="229"/>
        <end position="247"/>
    </location>
</feature>
<name>A0A9P0QUD6_9ASCO</name>
<reference evidence="3" key="1">
    <citation type="submission" date="2022-03" db="EMBL/GenBank/DDBJ databases">
        <authorList>
            <person name="Legras J.-L."/>
            <person name="Devillers H."/>
            <person name="Grondin C."/>
        </authorList>
    </citation>
    <scope>NUCLEOTIDE SEQUENCE</scope>
    <source>
        <strain evidence="3">CLIB 1423</strain>
    </source>
</reference>
<protein>
    <recommendedName>
        <fullName evidence="2">CWH43-like N-terminal domain-containing protein</fullName>
    </recommendedName>
</protein>
<feature type="transmembrane region" description="Helical" evidence="1">
    <location>
        <begin position="71"/>
        <end position="92"/>
    </location>
</feature>
<comment type="caution">
    <text evidence="3">The sequence shown here is derived from an EMBL/GenBank/DDBJ whole genome shotgun (WGS) entry which is preliminary data.</text>
</comment>
<evidence type="ECO:0000313" key="3">
    <source>
        <dbReference type="EMBL" id="CAH2355823.1"/>
    </source>
</evidence>
<dbReference type="EMBL" id="CAKXYY010000035">
    <property type="protein sequence ID" value="CAH2355823.1"/>
    <property type="molecule type" value="Genomic_DNA"/>
</dbReference>
<evidence type="ECO:0000313" key="4">
    <source>
        <dbReference type="Proteomes" id="UP000837801"/>
    </source>
</evidence>
<evidence type="ECO:0000259" key="2">
    <source>
        <dbReference type="Pfam" id="PF10277"/>
    </source>
</evidence>
<feature type="transmembrane region" description="Helical" evidence="1">
    <location>
        <begin position="113"/>
        <end position="131"/>
    </location>
</feature>
<feature type="transmembrane region" description="Helical" evidence="1">
    <location>
        <begin position="195"/>
        <end position="217"/>
    </location>
</feature>
<feature type="transmembrane region" description="Helical" evidence="1">
    <location>
        <begin position="21"/>
        <end position="43"/>
    </location>
</feature>
<evidence type="ECO:0000256" key="1">
    <source>
        <dbReference type="SAM" id="Phobius"/>
    </source>
</evidence>
<dbReference type="OrthoDB" id="10032492at2759"/>
<keyword evidence="1" id="KW-0472">Membrane</keyword>
<keyword evidence="1" id="KW-1133">Transmembrane helix</keyword>
<dbReference type="AlphaFoldDB" id="A0A9P0QUD6"/>
<feature type="domain" description="CWH43-like N-terminal" evidence="2">
    <location>
        <begin position="20"/>
        <end position="249"/>
    </location>
</feature>
<dbReference type="Proteomes" id="UP000837801">
    <property type="component" value="Unassembled WGS sequence"/>
</dbReference>
<keyword evidence="1" id="KW-0812">Transmembrane</keyword>
<accession>A0A9P0QUD6</accession>
<keyword evidence="4" id="KW-1185">Reference proteome</keyword>
<dbReference type="InterPro" id="IPR019402">
    <property type="entry name" value="CWH43_N"/>
</dbReference>
<gene>
    <name evidence="3" type="ORF">CLIB1423_35S00408</name>
</gene>
<proteinExistence type="predicted"/>
<feature type="transmembrane region" description="Helical" evidence="1">
    <location>
        <begin position="151"/>
        <end position="174"/>
    </location>
</feature>